<dbReference type="InterPro" id="IPR001138">
    <property type="entry name" value="Zn2Cys6_DnaBD"/>
</dbReference>
<evidence type="ECO:0000256" key="4">
    <source>
        <dbReference type="ARBA" id="ARBA00023163"/>
    </source>
</evidence>
<dbReference type="AlphaFoldDB" id="A0A0D2DY59"/>
<dbReference type="PROSITE" id="PS00463">
    <property type="entry name" value="ZN2_CY6_FUNGAL_1"/>
    <property type="match status" value="1"/>
</dbReference>
<organism evidence="9 10">
    <name type="scientific">Phialophora macrospora</name>
    <dbReference type="NCBI Taxonomy" id="1851006"/>
    <lineage>
        <taxon>Eukaryota</taxon>
        <taxon>Fungi</taxon>
        <taxon>Dikarya</taxon>
        <taxon>Ascomycota</taxon>
        <taxon>Pezizomycotina</taxon>
        <taxon>Eurotiomycetes</taxon>
        <taxon>Chaetothyriomycetidae</taxon>
        <taxon>Chaetothyriales</taxon>
        <taxon>Herpotrichiellaceae</taxon>
        <taxon>Phialophora</taxon>
    </lineage>
</organism>
<evidence type="ECO:0000256" key="1">
    <source>
        <dbReference type="ARBA" id="ARBA00022723"/>
    </source>
</evidence>
<dbReference type="CDD" id="cd12148">
    <property type="entry name" value="fungal_TF_MHR"/>
    <property type="match status" value="1"/>
</dbReference>
<name>A0A0D2DY59_9EURO</name>
<dbReference type="GO" id="GO:0008270">
    <property type="term" value="F:zinc ion binding"/>
    <property type="evidence" value="ECO:0007669"/>
    <property type="project" value="InterPro"/>
</dbReference>
<dbReference type="PANTHER" id="PTHR47256:SF1">
    <property type="entry name" value="ZN(II)2CYS6 TRANSCRIPTION FACTOR (EUROFUNG)"/>
    <property type="match status" value="1"/>
</dbReference>
<keyword evidence="3" id="KW-0238">DNA-binding</keyword>
<keyword evidence="1" id="KW-0479">Metal-binding</keyword>
<dbReference type="GO" id="GO:0003677">
    <property type="term" value="F:DNA binding"/>
    <property type="evidence" value="ECO:0007669"/>
    <property type="project" value="UniProtKB-KW"/>
</dbReference>
<dbReference type="GO" id="GO:0006351">
    <property type="term" value="P:DNA-templated transcription"/>
    <property type="evidence" value="ECO:0007669"/>
    <property type="project" value="InterPro"/>
</dbReference>
<evidence type="ECO:0000256" key="5">
    <source>
        <dbReference type="ARBA" id="ARBA00023242"/>
    </source>
</evidence>
<reference evidence="9 10" key="1">
    <citation type="submission" date="2015-01" db="EMBL/GenBank/DDBJ databases">
        <title>The Genome Sequence of Capronia semiimmersa CBS27337.</title>
        <authorList>
            <consortium name="The Broad Institute Genomics Platform"/>
            <person name="Cuomo C."/>
            <person name="de Hoog S."/>
            <person name="Gorbushina A."/>
            <person name="Stielow B."/>
            <person name="Teixiera M."/>
            <person name="Abouelleil A."/>
            <person name="Chapman S.B."/>
            <person name="Priest M."/>
            <person name="Young S.K."/>
            <person name="Wortman J."/>
            <person name="Nusbaum C."/>
            <person name="Birren B."/>
        </authorList>
    </citation>
    <scope>NUCLEOTIDE SEQUENCE [LARGE SCALE GENOMIC DNA]</scope>
    <source>
        <strain evidence="9 10">CBS 27337</strain>
    </source>
</reference>
<dbReference type="InterPro" id="IPR036864">
    <property type="entry name" value="Zn2-C6_fun-type_DNA-bd_sf"/>
</dbReference>
<feature type="region of interest" description="Disordered" evidence="7">
    <location>
        <begin position="667"/>
        <end position="689"/>
    </location>
</feature>
<dbReference type="CDD" id="cd00067">
    <property type="entry name" value="GAL4"/>
    <property type="match status" value="1"/>
</dbReference>
<evidence type="ECO:0000256" key="3">
    <source>
        <dbReference type="ARBA" id="ARBA00023125"/>
    </source>
</evidence>
<evidence type="ECO:0000256" key="2">
    <source>
        <dbReference type="ARBA" id="ARBA00023015"/>
    </source>
</evidence>
<feature type="region of interest" description="Disordered" evidence="7">
    <location>
        <begin position="1"/>
        <end position="34"/>
    </location>
</feature>
<protein>
    <recommendedName>
        <fullName evidence="8">Zn(2)-C6 fungal-type domain-containing protein</fullName>
    </recommendedName>
</protein>
<keyword evidence="6" id="KW-0175">Coiled coil</keyword>
<dbReference type="SUPFAM" id="SSF57701">
    <property type="entry name" value="Zn2/Cys6 DNA-binding domain"/>
    <property type="match status" value="1"/>
</dbReference>
<dbReference type="HOGENOM" id="CLU_007003_8_2_1"/>
<dbReference type="PROSITE" id="PS50048">
    <property type="entry name" value="ZN2_CY6_FUNGAL_2"/>
    <property type="match status" value="1"/>
</dbReference>
<keyword evidence="2" id="KW-0805">Transcription regulation</keyword>
<dbReference type="Gene3D" id="4.10.240.10">
    <property type="entry name" value="Zn(2)-C6 fungal-type DNA-binding domain"/>
    <property type="match status" value="1"/>
</dbReference>
<proteinExistence type="predicted"/>
<dbReference type="Pfam" id="PF04082">
    <property type="entry name" value="Fungal_trans"/>
    <property type="match status" value="1"/>
</dbReference>
<keyword evidence="5" id="KW-0539">Nucleus</keyword>
<dbReference type="SMART" id="SM00066">
    <property type="entry name" value="GAL4"/>
    <property type="match status" value="1"/>
</dbReference>
<dbReference type="STRING" id="5601.A0A0D2DY59"/>
<gene>
    <name evidence="9" type="ORF">PV04_06334</name>
</gene>
<dbReference type="InterPro" id="IPR007219">
    <property type="entry name" value="XnlR_reg_dom"/>
</dbReference>
<evidence type="ECO:0000259" key="8">
    <source>
        <dbReference type="PROSITE" id="PS50048"/>
    </source>
</evidence>
<feature type="compositionally biased region" description="Basic and acidic residues" evidence="7">
    <location>
        <begin position="667"/>
        <end position="679"/>
    </location>
</feature>
<dbReference type="InterPro" id="IPR053187">
    <property type="entry name" value="Notoamide_regulator"/>
</dbReference>
<evidence type="ECO:0000256" key="7">
    <source>
        <dbReference type="SAM" id="MobiDB-lite"/>
    </source>
</evidence>
<keyword evidence="4" id="KW-0804">Transcription</keyword>
<sequence length="689" mass="76892">MPSAPPDALPSSSQNKIDLDVSPADAGRDNKKNASTACQACKVSKRKCDGGQPCSKCLATNKICNYDPSQDGRRKQSRKRRLDELEARSQALDKLLASLKNSSSSDAAQLLQLIKGDASLEEILQFLDSHPGRLADEARATLSPSPPLHRPPRRMLSLTELTDNPPYKVPAAPWTTVTEDDFFVSHLVSAYLSWYHWYYHNFDEQLFLDAMTAGDLGSKYCSPFLVNAVLGMGCMFSDHPSVYATPGDPSSRCLHFYNEAYRLWMLEDGKPTLTNIQGFTIMIMTAAFIGKDMVSTMSLKQLEAMIPQLLRRHHTSMQDQTISEDLRRSLVIVQWAAHIYWTSFGTGFLTPPSNPKPSIDGPYAAEVWRHRLTHWSPYPLQRETIQLPLHALYHHVCELFLIVPDAQALAYAGFKTMNAAEKLDAARQVDGRFMEWYQSLAPRFQFDDPTFLVAPTTIDMALSLYHFRLMVWNWMVPSEKEAAEGNAGTNEESGTGDHDEADEIIREAKDMCLQIVSDTTRVLVAADAAFGPIFNTLLTAQTGIVAASFLLAGNLTSTDEEDMLLQIMRILVRCSRQRNLVKGVTRMLLKTAEDRFAANKDGQVSPGGVSEDVVEQLTEIVRDLAWEERDHLTFSSRYPNHVVVKANPDVELSQVLEDLAKLGLDEEGRPVRPRVDRGQLEGGKGKGKA</sequence>
<dbReference type="EMBL" id="KN846959">
    <property type="protein sequence ID" value="KIW67057.1"/>
    <property type="molecule type" value="Genomic_DNA"/>
</dbReference>
<accession>A0A0D2DY59</accession>
<dbReference type="Proteomes" id="UP000054266">
    <property type="component" value="Unassembled WGS sequence"/>
</dbReference>
<dbReference type="Pfam" id="PF00172">
    <property type="entry name" value="Zn_clus"/>
    <property type="match status" value="1"/>
</dbReference>
<dbReference type="GO" id="GO:0000981">
    <property type="term" value="F:DNA-binding transcription factor activity, RNA polymerase II-specific"/>
    <property type="evidence" value="ECO:0007669"/>
    <property type="project" value="InterPro"/>
</dbReference>
<dbReference type="PANTHER" id="PTHR47256">
    <property type="entry name" value="ZN(II)2CYS6 TRANSCRIPTION FACTOR (EUROFUNG)-RELATED"/>
    <property type="match status" value="1"/>
</dbReference>
<keyword evidence="10" id="KW-1185">Reference proteome</keyword>
<feature type="coiled-coil region" evidence="6">
    <location>
        <begin position="75"/>
        <end position="102"/>
    </location>
</feature>
<evidence type="ECO:0000313" key="10">
    <source>
        <dbReference type="Proteomes" id="UP000054266"/>
    </source>
</evidence>
<evidence type="ECO:0000256" key="6">
    <source>
        <dbReference type="SAM" id="Coils"/>
    </source>
</evidence>
<evidence type="ECO:0000313" key="9">
    <source>
        <dbReference type="EMBL" id="KIW67057.1"/>
    </source>
</evidence>
<feature type="domain" description="Zn(2)-C6 fungal-type" evidence="8">
    <location>
        <begin position="37"/>
        <end position="66"/>
    </location>
</feature>